<comment type="caution">
    <text evidence="2">The sequence shown here is derived from an EMBL/GenBank/DDBJ whole genome shotgun (WGS) entry which is preliminary data.</text>
</comment>
<accession>A0A2N0ZFA4</accession>
<dbReference type="RefSeq" id="WP_066196407.1">
    <property type="nucleotide sequence ID" value="NZ_JARMMB010000009.1"/>
</dbReference>
<gene>
    <name evidence="2" type="ORF">CWS20_15185</name>
</gene>
<dbReference type="Proteomes" id="UP000233343">
    <property type="component" value="Unassembled WGS sequence"/>
</dbReference>
<sequence>MAKERKLKTPSEIRNLLEESQMKFVMLNNRLFDDFYTLGKVEYVPQLTKELNEKVDHWIDHQGNLIAYSEDNQLKCTANFDERDFIIIILLKFLSLNDFRGYSQEIADYLGYSNKRIRERLKKLCFLQGSVNNIFHHRENERIMHPEGICVRMLNEEKVIGYEEGNIKRNYYKWHLNFDCDYKKEDDENGEVAYTPINFFKVTIYDLDLYTKGILNEKEFITYLYFIRSYNGQMDIWHSVEALSQKLNIKDFRITEKIINRVTSLRVKDKFSSDENEDFPLVHVDRPKNYEQKIRDRLQPSSYYKPIYNTQMCLRLNDEESNPYEPTKENEAIKEDKEDKLAWGTKTKAGNPFEAF</sequence>
<dbReference type="EMBL" id="PISD01000031">
    <property type="protein sequence ID" value="PKG28185.1"/>
    <property type="molecule type" value="Genomic_DNA"/>
</dbReference>
<feature type="region of interest" description="Disordered" evidence="1">
    <location>
        <begin position="318"/>
        <end position="356"/>
    </location>
</feature>
<organism evidence="2 3">
    <name type="scientific">Cytobacillus horneckiae</name>
    <dbReference type="NCBI Taxonomy" id="549687"/>
    <lineage>
        <taxon>Bacteria</taxon>
        <taxon>Bacillati</taxon>
        <taxon>Bacillota</taxon>
        <taxon>Bacilli</taxon>
        <taxon>Bacillales</taxon>
        <taxon>Bacillaceae</taxon>
        <taxon>Cytobacillus</taxon>
    </lineage>
</organism>
<keyword evidence="3" id="KW-1185">Reference proteome</keyword>
<reference evidence="2 3" key="1">
    <citation type="journal article" date="2010" name="Int. J. Syst. Evol. Microbiol.">
        <title>Bacillus horneckiae sp. nov., isolated from a spacecraft-assembly clean room.</title>
        <authorList>
            <person name="Vaishampayan P."/>
            <person name="Probst A."/>
            <person name="Krishnamurthi S."/>
            <person name="Ghosh S."/>
            <person name="Osman S."/>
            <person name="McDowall A."/>
            <person name="Ruckmani A."/>
            <person name="Mayilraj S."/>
            <person name="Venkateswaran K."/>
        </authorList>
    </citation>
    <scope>NUCLEOTIDE SEQUENCE [LARGE SCALE GENOMIC DNA]</scope>
    <source>
        <strain evidence="3">1PO1SC</strain>
    </source>
</reference>
<evidence type="ECO:0000313" key="2">
    <source>
        <dbReference type="EMBL" id="PKG28185.1"/>
    </source>
</evidence>
<feature type="compositionally biased region" description="Basic and acidic residues" evidence="1">
    <location>
        <begin position="326"/>
        <end position="341"/>
    </location>
</feature>
<name>A0A2N0ZFA4_9BACI</name>
<evidence type="ECO:0000313" key="3">
    <source>
        <dbReference type="Proteomes" id="UP000233343"/>
    </source>
</evidence>
<proteinExistence type="predicted"/>
<dbReference type="AlphaFoldDB" id="A0A2N0ZFA4"/>
<evidence type="ECO:0000256" key="1">
    <source>
        <dbReference type="SAM" id="MobiDB-lite"/>
    </source>
</evidence>
<protein>
    <submittedName>
        <fullName evidence="2">Uncharacterized protein</fullName>
    </submittedName>
</protein>